<dbReference type="NCBIfam" id="TIGR04178">
    <property type="entry name" value="exo_archaeo"/>
    <property type="match status" value="1"/>
</dbReference>
<evidence type="ECO:0000256" key="6">
    <source>
        <dbReference type="ARBA" id="ARBA00022989"/>
    </source>
</evidence>
<evidence type="ECO:0000256" key="4">
    <source>
        <dbReference type="ARBA" id="ARBA00022692"/>
    </source>
</evidence>
<proteinExistence type="predicted"/>
<evidence type="ECO:0000313" key="10">
    <source>
        <dbReference type="Proteomes" id="UP001589536"/>
    </source>
</evidence>
<feature type="transmembrane region" description="Helical" evidence="8">
    <location>
        <begin position="39"/>
        <end position="64"/>
    </location>
</feature>
<evidence type="ECO:0000256" key="2">
    <source>
        <dbReference type="ARBA" id="ARBA00022475"/>
    </source>
</evidence>
<organism evidence="9 10">
    <name type="scientific">Arthrobacter methylotrophus</name>
    <dbReference type="NCBI Taxonomy" id="121291"/>
    <lineage>
        <taxon>Bacteria</taxon>
        <taxon>Bacillati</taxon>
        <taxon>Actinomycetota</taxon>
        <taxon>Actinomycetes</taxon>
        <taxon>Micrococcales</taxon>
        <taxon>Micrococcaceae</taxon>
        <taxon>Arthrobacter</taxon>
    </lineage>
</organism>
<sequence>MAATWEAHVAAWWLNPLLEKGVTSHGPYYLVWIDPDRLIAFNVTSECSAVVLIAPLLVVGAFFILSQRVSWLRGLAGIVSMLVIVIVTNQARLGLIAWATQTWGISPGYEISHRLVGSLLGIAGFIASLIALILVSGLRRARTVKEEGGLP</sequence>
<keyword evidence="6 8" id="KW-1133">Transmembrane helix</keyword>
<evidence type="ECO:0000256" key="7">
    <source>
        <dbReference type="ARBA" id="ARBA00023136"/>
    </source>
</evidence>
<feature type="transmembrane region" description="Helical" evidence="8">
    <location>
        <begin position="71"/>
        <end position="91"/>
    </location>
</feature>
<dbReference type="InterPro" id="IPR019127">
    <property type="entry name" value="Exosortase"/>
</dbReference>
<reference evidence="9 10" key="1">
    <citation type="submission" date="2024-09" db="EMBL/GenBank/DDBJ databases">
        <authorList>
            <person name="Sun Q."/>
            <person name="Mori K."/>
        </authorList>
    </citation>
    <scope>NUCLEOTIDE SEQUENCE [LARGE SCALE GENOMIC DNA]</scope>
    <source>
        <strain evidence="9 10">JCM 13519</strain>
    </source>
</reference>
<evidence type="ECO:0000256" key="8">
    <source>
        <dbReference type="SAM" id="Phobius"/>
    </source>
</evidence>
<feature type="transmembrane region" description="Helical" evidence="8">
    <location>
        <begin position="111"/>
        <end position="135"/>
    </location>
</feature>
<protein>
    <submittedName>
        <fullName evidence="9">Archaeosortase/exosortase family protein</fullName>
    </submittedName>
</protein>
<dbReference type="InterPro" id="IPR026392">
    <property type="entry name" value="Exo/Archaeosortase_dom"/>
</dbReference>
<keyword evidence="3" id="KW-0645">Protease</keyword>
<dbReference type="RefSeq" id="WP_376953651.1">
    <property type="nucleotide sequence ID" value="NZ_JBHMBH010000009.1"/>
</dbReference>
<accession>A0ABV5ULD3</accession>
<name>A0ABV5ULD3_9MICC</name>
<dbReference type="EMBL" id="JBHMBH010000009">
    <property type="protein sequence ID" value="MFB9713338.1"/>
    <property type="molecule type" value="Genomic_DNA"/>
</dbReference>
<comment type="subcellular location">
    <subcellularLocation>
        <location evidence="1">Cell membrane</location>
        <topology evidence="1">Multi-pass membrane protein</topology>
    </subcellularLocation>
</comment>
<evidence type="ECO:0000256" key="3">
    <source>
        <dbReference type="ARBA" id="ARBA00022670"/>
    </source>
</evidence>
<dbReference type="Pfam" id="PF09721">
    <property type="entry name" value="Exosortase_EpsH"/>
    <property type="match status" value="1"/>
</dbReference>
<evidence type="ECO:0000256" key="5">
    <source>
        <dbReference type="ARBA" id="ARBA00022801"/>
    </source>
</evidence>
<gene>
    <name evidence="9" type="ORF">ACFFPI_04120</name>
</gene>
<keyword evidence="10" id="KW-1185">Reference proteome</keyword>
<keyword evidence="2" id="KW-1003">Cell membrane</keyword>
<evidence type="ECO:0000313" key="9">
    <source>
        <dbReference type="EMBL" id="MFB9713338.1"/>
    </source>
</evidence>
<evidence type="ECO:0000256" key="1">
    <source>
        <dbReference type="ARBA" id="ARBA00004651"/>
    </source>
</evidence>
<keyword evidence="7 8" id="KW-0472">Membrane</keyword>
<comment type="caution">
    <text evidence="9">The sequence shown here is derived from an EMBL/GenBank/DDBJ whole genome shotgun (WGS) entry which is preliminary data.</text>
</comment>
<dbReference type="Proteomes" id="UP001589536">
    <property type="component" value="Unassembled WGS sequence"/>
</dbReference>
<keyword evidence="5" id="KW-0378">Hydrolase</keyword>
<keyword evidence="4 8" id="KW-0812">Transmembrane</keyword>